<dbReference type="InterPro" id="IPR056303">
    <property type="entry name" value="AMIN-like"/>
</dbReference>
<evidence type="ECO:0000313" key="3">
    <source>
        <dbReference type="EMBL" id="BDA65217.1"/>
    </source>
</evidence>
<evidence type="ECO:0000259" key="2">
    <source>
        <dbReference type="Pfam" id="PF24837"/>
    </source>
</evidence>
<organism evidence="3 4">
    <name type="scientific">Actinomyces capricornis</name>
    <dbReference type="NCBI Taxonomy" id="2755559"/>
    <lineage>
        <taxon>Bacteria</taxon>
        <taxon>Bacillati</taxon>
        <taxon>Actinomycetota</taxon>
        <taxon>Actinomycetes</taxon>
        <taxon>Actinomycetales</taxon>
        <taxon>Actinomycetaceae</taxon>
        <taxon>Actinomyces</taxon>
    </lineage>
</organism>
<gene>
    <name evidence="3" type="ORF">MANAM107_20510</name>
</gene>
<reference evidence="3 4" key="1">
    <citation type="submission" date="2021-08" db="EMBL/GenBank/DDBJ databases">
        <title>Whole genome sequence of novel Actinomyces species strain MAS-1.</title>
        <authorList>
            <person name="Saito M."/>
            <person name="Kuwahara N."/>
            <person name="Takizawa T."/>
            <person name="Gotouda H."/>
            <person name="Ochiai T."/>
        </authorList>
    </citation>
    <scope>NUCLEOTIDE SEQUENCE [LARGE SCALE GENOMIC DNA]</scope>
    <source>
        <strain evidence="3 4">MAS-1</strain>
    </source>
</reference>
<accession>A0ABN6K9C3</accession>
<dbReference type="Proteomes" id="UP000824496">
    <property type="component" value="Chromosome"/>
</dbReference>
<sequence>MDQQPPAAGTAPPPRALPDRLLRRRTALPAAALILGGAALTACGARTSPPAPTSAAPSHSAPHPSATGSATTTGPGQGGRTGAVSVEPSPAPTTAGSPDGSETSTAGGQAWGTGSEGSPAAEGAALIITDVRAGTHDQEGYDRLVVEFSGQGTPGWLAPRWAQEATTPGKGEPIEVGGSHLLIITGTGAIGAPTPEQQARMHRGPLDLSVQGPGIAGAHVDMPFESEFQVVLGTGTQDYRVLTLDDPTRLVIDVAHPPQAG</sequence>
<feature type="compositionally biased region" description="Low complexity" evidence="1">
    <location>
        <begin position="1"/>
        <end position="10"/>
    </location>
</feature>
<proteinExistence type="predicted"/>
<feature type="compositionally biased region" description="Polar residues" evidence="1">
    <location>
        <begin position="92"/>
        <end position="107"/>
    </location>
</feature>
<dbReference type="EMBL" id="AP025017">
    <property type="protein sequence ID" value="BDA65217.1"/>
    <property type="molecule type" value="Genomic_DNA"/>
</dbReference>
<evidence type="ECO:0000256" key="1">
    <source>
        <dbReference type="SAM" id="MobiDB-lite"/>
    </source>
</evidence>
<feature type="region of interest" description="Disordered" evidence="1">
    <location>
        <begin position="1"/>
        <end position="23"/>
    </location>
</feature>
<dbReference type="RefSeq" id="WP_223908026.1">
    <property type="nucleotide sequence ID" value="NZ_AP025017.1"/>
</dbReference>
<evidence type="ECO:0000313" key="4">
    <source>
        <dbReference type="Proteomes" id="UP000824496"/>
    </source>
</evidence>
<keyword evidence="4" id="KW-1185">Reference proteome</keyword>
<feature type="region of interest" description="Disordered" evidence="1">
    <location>
        <begin position="45"/>
        <end position="119"/>
    </location>
</feature>
<dbReference type="Pfam" id="PF24837">
    <property type="entry name" value="AMIN-like"/>
    <property type="match status" value="1"/>
</dbReference>
<feature type="domain" description="AMIN-like" evidence="2">
    <location>
        <begin position="127"/>
        <end position="256"/>
    </location>
</feature>
<name>A0ABN6K9C3_9ACTO</name>
<feature type="compositionally biased region" description="Low complexity" evidence="1">
    <location>
        <begin position="45"/>
        <end position="74"/>
    </location>
</feature>
<protein>
    <recommendedName>
        <fullName evidence="2">AMIN-like domain-containing protein</fullName>
    </recommendedName>
</protein>